<dbReference type="InterPro" id="IPR021992">
    <property type="entry name" value="MVL"/>
</dbReference>
<feature type="domain" description="DUF3298" evidence="2">
    <location>
        <begin position="148"/>
        <end position="248"/>
    </location>
</feature>
<organism evidence="4 5">
    <name type="scientific">Mycolicibacterium fallax</name>
    <name type="common">Mycobacterium fallax</name>
    <dbReference type="NCBI Taxonomy" id="1793"/>
    <lineage>
        <taxon>Bacteria</taxon>
        <taxon>Bacillati</taxon>
        <taxon>Actinomycetota</taxon>
        <taxon>Actinomycetes</taxon>
        <taxon>Mycobacteriales</taxon>
        <taxon>Mycobacteriaceae</taxon>
        <taxon>Mycolicibacterium</taxon>
    </lineage>
</organism>
<dbReference type="AlphaFoldDB" id="A0A1X1RDW6"/>
<dbReference type="EMBL" id="LQOJ01000036">
    <property type="protein sequence ID" value="ORV03681.1"/>
    <property type="molecule type" value="Genomic_DNA"/>
</dbReference>
<evidence type="ECO:0000256" key="1">
    <source>
        <dbReference type="SAM" id="SignalP"/>
    </source>
</evidence>
<keyword evidence="1" id="KW-0732">Signal</keyword>
<sequence>MHIGKVFGAAAITVATALSSAPLASASVESFCGEIGGGWDGAYCHTTAPSPRKAVRDIKLALPGDLLDNPTTGTVLKDYLRNLMNNWRDAAGKMAADSFAEENFQTFQHGPALSTVFHESYHADGPFPANAYRTFTFDMAQGRRLMLADIMKPGLDPLVTLPPLVHPFLIPALDAAPPGHTPGTYPFVADRWTPDKVFSGAYRAWALTPDELILYLPDYPVPRDTPVDYNPQIMQWSMDGGTVQVHVPLGALAGVLKPEYGGS</sequence>
<comment type="caution">
    <text evidence="4">The sequence shown here is derived from an EMBL/GenBank/DDBJ whole genome shotgun (WGS) entry which is preliminary data.</text>
</comment>
<keyword evidence="5" id="KW-1185">Reference proteome</keyword>
<gene>
    <name evidence="4" type="ORF">AWC04_09815</name>
</gene>
<reference evidence="4 5" key="1">
    <citation type="submission" date="2016-01" db="EMBL/GenBank/DDBJ databases">
        <title>The new phylogeny of the genus Mycobacterium.</title>
        <authorList>
            <person name="Tarcisio F."/>
            <person name="Conor M."/>
            <person name="Antonella G."/>
            <person name="Elisabetta G."/>
            <person name="Giulia F.S."/>
            <person name="Sara T."/>
            <person name="Anna F."/>
            <person name="Clotilde B."/>
            <person name="Roberto B."/>
            <person name="Veronica D.S."/>
            <person name="Fabio R."/>
            <person name="Monica P."/>
            <person name="Olivier J."/>
            <person name="Enrico T."/>
            <person name="Nicola S."/>
        </authorList>
    </citation>
    <scope>NUCLEOTIDE SEQUENCE [LARGE SCALE GENOMIC DNA]</scope>
    <source>
        <strain evidence="4 5">DSM 44179</strain>
    </source>
</reference>
<proteinExistence type="predicted"/>
<feature type="chain" id="PRO_5013298526" evidence="1">
    <location>
        <begin position="27"/>
        <end position="263"/>
    </location>
</feature>
<name>A0A1X1RDW6_MYCFA</name>
<evidence type="ECO:0000313" key="5">
    <source>
        <dbReference type="Proteomes" id="UP000193484"/>
    </source>
</evidence>
<accession>A0A1X1RDW6</accession>
<feature type="signal peptide" evidence="1">
    <location>
        <begin position="1"/>
        <end position="26"/>
    </location>
</feature>
<dbReference type="Proteomes" id="UP000193484">
    <property type="component" value="Unassembled WGS sequence"/>
</dbReference>
<evidence type="ECO:0000259" key="2">
    <source>
        <dbReference type="Pfam" id="PF11738"/>
    </source>
</evidence>
<dbReference type="STRING" id="1793.AWC04_09815"/>
<dbReference type="Pfam" id="PF12151">
    <property type="entry name" value="MVL"/>
    <property type="match status" value="1"/>
</dbReference>
<dbReference type="Gene3D" id="3.30.565.40">
    <property type="entry name" value="Fervidobacterium nodosum Rt17-B1 like"/>
    <property type="match status" value="1"/>
</dbReference>
<protein>
    <submittedName>
        <fullName evidence="4">Mannan-binding protein</fullName>
    </submittedName>
</protein>
<feature type="domain" description="Mannan-binding protein" evidence="3">
    <location>
        <begin position="23"/>
        <end position="58"/>
    </location>
</feature>
<dbReference type="InterPro" id="IPR021729">
    <property type="entry name" value="DUF3298"/>
</dbReference>
<evidence type="ECO:0000313" key="4">
    <source>
        <dbReference type="EMBL" id="ORV03681.1"/>
    </source>
</evidence>
<dbReference type="Pfam" id="PF11738">
    <property type="entry name" value="DUF3298"/>
    <property type="match status" value="1"/>
</dbReference>
<evidence type="ECO:0000259" key="3">
    <source>
        <dbReference type="Pfam" id="PF12151"/>
    </source>
</evidence>
<dbReference type="OrthoDB" id="4760130at2"/>